<organism evidence="2 3">
    <name type="scientific">Aspergillus pseudoustus</name>
    <dbReference type="NCBI Taxonomy" id="1810923"/>
    <lineage>
        <taxon>Eukaryota</taxon>
        <taxon>Fungi</taxon>
        <taxon>Dikarya</taxon>
        <taxon>Ascomycota</taxon>
        <taxon>Pezizomycotina</taxon>
        <taxon>Eurotiomycetes</taxon>
        <taxon>Eurotiomycetidae</taxon>
        <taxon>Eurotiales</taxon>
        <taxon>Aspergillaceae</taxon>
        <taxon>Aspergillus</taxon>
        <taxon>Aspergillus subgen. Nidulantes</taxon>
    </lineage>
</organism>
<reference evidence="2 3" key="1">
    <citation type="submission" date="2024-07" db="EMBL/GenBank/DDBJ databases">
        <title>Section-level genome sequencing and comparative genomics of Aspergillus sections Usti and Cavernicolus.</title>
        <authorList>
            <consortium name="Lawrence Berkeley National Laboratory"/>
            <person name="Nybo J.L."/>
            <person name="Vesth T.C."/>
            <person name="Theobald S."/>
            <person name="Frisvad J.C."/>
            <person name="Larsen T.O."/>
            <person name="Kjaerboelling I."/>
            <person name="Rothschild-Mancinelli K."/>
            <person name="Lyhne E.K."/>
            <person name="Kogle M.E."/>
            <person name="Barry K."/>
            <person name="Clum A."/>
            <person name="Na H."/>
            <person name="Ledsgaard L."/>
            <person name="Lin J."/>
            <person name="Lipzen A."/>
            <person name="Kuo A."/>
            <person name="Riley R."/>
            <person name="Mondo S."/>
            <person name="Labutti K."/>
            <person name="Haridas S."/>
            <person name="Pangalinan J."/>
            <person name="Salamov A.A."/>
            <person name="Simmons B.A."/>
            <person name="Magnuson J.K."/>
            <person name="Chen J."/>
            <person name="Drula E."/>
            <person name="Henrissat B."/>
            <person name="Wiebenga A."/>
            <person name="Lubbers R.J."/>
            <person name="Gomes A.C."/>
            <person name="Makela M.R."/>
            <person name="Stajich J."/>
            <person name="Grigoriev I.V."/>
            <person name="Mortensen U.H."/>
            <person name="De Vries R.P."/>
            <person name="Baker S.E."/>
            <person name="Andersen M.R."/>
        </authorList>
    </citation>
    <scope>NUCLEOTIDE SEQUENCE [LARGE SCALE GENOMIC DNA]</scope>
    <source>
        <strain evidence="2 3">CBS 123904</strain>
    </source>
</reference>
<proteinExistence type="predicted"/>
<feature type="compositionally biased region" description="Low complexity" evidence="1">
    <location>
        <begin position="44"/>
        <end position="68"/>
    </location>
</feature>
<feature type="non-terminal residue" evidence="2">
    <location>
        <position position="152"/>
    </location>
</feature>
<feature type="compositionally biased region" description="Polar residues" evidence="1">
    <location>
        <begin position="8"/>
        <end position="29"/>
    </location>
</feature>
<feature type="compositionally biased region" description="Low complexity" evidence="1">
    <location>
        <begin position="76"/>
        <end position="91"/>
    </location>
</feature>
<evidence type="ECO:0000313" key="2">
    <source>
        <dbReference type="EMBL" id="KAL2856627.1"/>
    </source>
</evidence>
<protein>
    <recommendedName>
        <fullName evidence="4">REJ domain-containing protein</fullName>
    </recommendedName>
</protein>
<gene>
    <name evidence="2" type="ORF">BJY01DRAFT_203164</name>
</gene>
<accession>A0ABR4KWJ5</accession>
<comment type="caution">
    <text evidence="2">The sequence shown here is derived from an EMBL/GenBank/DDBJ whole genome shotgun (WGS) entry which is preliminary data.</text>
</comment>
<evidence type="ECO:0000256" key="1">
    <source>
        <dbReference type="SAM" id="MobiDB-lite"/>
    </source>
</evidence>
<dbReference type="EMBL" id="JBFXLU010000006">
    <property type="protein sequence ID" value="KAL2856627.1"/>
    <property type="molecule type" value="Genomic_DNA"/>
</dbReference>
<name>A0ABR4KWJ5_9EURO</name>
<sequence>MYVHLCSPKSSPFNNPRTNSDNHQRIQPGSTSLLSSSSDEEDSVSTSSSSSSSTPFSSSSLFTSSSSSKDLKESTELSSELSTPISSSTRSMTPLAASTRLSTHCICSRSQDGSGSIFGSSVLNTTACPDLIPNCWSSSKHSRSPVRLGLVI</sequence>
<evidence type="ECO:0000313" key="3">
    <source>
        <dbReference type="Proteomes" id="UP001610446"/>
    </source>
</evidence>
<keyword evidence="3" id="KW-1185">Reference proteome</keyword>
<feature type="region of interest" description="Disordered" evidence="1">
    <location>
        <begin position="1"/>
        <end position="94"/>
    </location>
</feature>
<evidence type="ECO:0008006" key="4">
    <source>
        <dbReference type="Google" id="ProtNLM"/>
    </source>
</evidence>
<dbReference type="Proteomes" id="UP001610446">
    <property type="component" value="Unassembled WGS sequence"/>
</dbReference>